<dbReference type="STRING" id="578462.A0A0L0S8I2"/>
<organism evidence="1 2">
    <name type="scientific">Allomyces macrogynus (strain ATCC 38327)</name>
    <name type="common">Allomyces javanicus var. macrogynus</name>
    <dbReference type="NCBI Taxonomy" id="578462"/>
    <lineage>
        <taxon>Eukaryota</taxon>
        <taxon>Fungi</taxon>
        <taxon>Fungi incertae sedis</taxon>
        <taxon>Blastocladiomycota</taxon>
        <taxon>Blastocladiomycetes</taxon>
        <taxon>Blastocladiales</taxon>
        <taxon>Blastocladiaceae</taxon>
        <taxon>Allomyces</taxon>
    </lineage>
</organism>
<evidence type="ECO:0000313" key="1">
    <source>
        <dbReference type="EMBL" id="KNE58731.1"/>
    </source>
</evidence>
<evidence type="ECO:0008006" key="3">
    <source>
        <dbReference type="Google" id="ProtNLM"/>
    </source>
</evidence>
<sequence length="1719" mass="186147">MAGPRATSVATTASLPPLDKALALRLAANVPNIVHHAALDVLRSRAHGLAHLLAFLKATSTSDLARHVVCLVLRRHLLADRDAVAVRTALVTLSALLPHWPASSAAVATGTRALVDLWAAAPLHAKIFKAEPLVNPLVAVLDESPDLAGPIATCIETLVKSRQTVDHDLATRLVPVLGRMVLFPNVLLGPSPLPKRFTVSLLHLVDLTLDILARAHDDTEAIKLIQSSLVKWSLAQCSLSSERDPQRISWLTHLVMGSVERLSETDGDWILTVTCLLLVDLAERRHQQLDCTDRLTALVHVLDTHPDLDVPLSLMLPVIAYALLDSALDDTLLVPLLMHLTACLAHVSTLAEWHAAQTLVIPILQLQADPLQNVREAASTWLATLDSLATDELAPEVDGRTTVTLPPAFPRDLLASIGITAELLACTPQLAPHAPHRILHVPGAFERDYAATMAMITTSDLAARDVHAHHLLLFWLHHLRTASGPEAVAIVQRGFPALIEPKHVMVASKVLALLTHWAKAHATMPVLATSAMIALHRAWLAWPRAFASFKDAVVFYLSSQKVLRAKGGRVDAELEVTVAGLVLDVVKSRPQELGDEAIVLIHRLADLPRLHPLSLRLVVQACRHGAQARLFDAAAVWNLVVAPLAREILADPDHLFDTHAQLLYRDIVAFIPHIDAEALRVQACEEAIYPYLPFPAVVDHIDTDEETGEEWEVLKPKAENAPDRIAAMAVAALPALPLEEVAQMIPTTIPETAAMIIRGIQTEDQETADAHAKLLAWLVHTEVDGLPRSLFFGRGMDVPAAASPEEQSKRVKAALFDVHEAKVKIAELCAKPPAVISNSALVSILPVTPALDNHAAESILGSFDHHMMIRLLAIPFYLAHFQRHLKSTTPVAALFRKYLEAFLVTAMSPNEKANALYALTALVHVLHALRRPDAVSYSDFLVNILAHRFVEGEEAQVADASKLGVTDDLLGKCLTRDRAEAESDEVRAAVAFCWGYLAPVAASDALMAKIATQMMAAVEQPSDWNGFASAFSLCMLYCHRNTARTQTQSLEYLTAIHDFLLQHATDQIAFMPIKKAVGLAMGIAYLLGQKPTLVPGAILDVARDAVRTFPTDPSVPLRAACASWMLAYTNQTDDAALLLDLHAALQTVAVSDLYMLSHMMLAIAHARATDAAQCRSALNEHLTAMTQQGTSPILKMNHALAAFAAVGLDFIDPMASARGDDVVAATAPYLPVLLDVAGVAAKITNSRLAKVCLPLLAWTLHLWDTTDAAATPVERITVKEPANLNRFLLDSNYLRHVFDAFATCPKHALPMLLKGITVAHPLPLVDWYPVLQQVAGVDKDAAWTFAASNAASSYSCLDYLQDGVLGIDKDGAQWHRAVSEQGLGVLLDLAGVRKVAVEQRGRKGAIVAVSEDRILDVVSTLLRALFDDPAAAAGIDDWDAVQTRFLATLAAHIPDKPATGGVVHHLAQLMNDFYAQHATLSIEQRGHVARAFVHSFSWYDTVVAGKNKKLLVHALVTVVHLLRTGRVVPAHLTADGVLAQCIHVALLETDRADVHAFLLDAVRAAIEGACVPTDRAKSMAPADVAVANRQLRASTTVEWMVRVLDLCTLVATDPALGTGATAGVFSMQQVALVDLALRHYLLGLVGRVGPVGEVAWRGAVALELQAMLARVPDQKTINGVLRRVAQLAAGHRKWTGVVNALLARMRYTEEGMARWDRQL</sequence>
<dbReference type="EMBL" id="GG745333">
    <property type="protein sequence ID" value="KNE58731.1"/>
    <property type="molecule type" value="Genomic_DNA"/>
</dbReference>
<accession>A0A0L0S8I2</accession>
<proteinExistence type="predicted"/>
<reference evidence="1 2" key="1">
    <citation type="submission" date="2009-11" db="EMBL/GenBank/DDBJ databases">
        <title>Annotation of Allomyces macrogynus ATCC 38327.</title>
        <authorList>
            <consortium name="The Broad Institute Genome Sequencing Platform"/>
            <person name="Russ C."/>
            <person name="Cuomo C."/>
            <person name="Burger G."/>
            <person name="Gray M.W."/>
            <person name="Holland P.W.H."/>
            <person name="King N."/>
            <person name="Lang F.B.F."/>
            <person name="Roger A.J."/>
            <person name="Ruiz-Trillo I."/>
            <person name="Young S.K."/>
            <person name="Zeng Q."/>
            <person name="Gargeya S."/>
            <person name="Fitzgerald M."/>
            <person name="Haas B."/>
            <person name="Abouelleil A."/>
            <person name="Alvarado L."/>
            <person name="Arachchi H.M."/>
            <person name="Berlin A."/>
            <person name="Chapman S.B."/>
            <person name="Gearin G."/>
            <person name="Goldberg J."/>
            <person name="Griggs A."/>
            <person name="Gujja S."/>
            <person name="Hansen M."/>
            <person name="Heiman D."/>
            <person name="Howarth C."/>
            <person name="Larimer J."/>
            <person name="Lui A."/>
            <person name="MacDonald P.J.P."/>
            <person name="McCowen C."/>
            <person name="Montmayeur A."/>
            <person name="Murphy C."/>
            <person name="Neiman D."/>
            <person name="Pearson M."/>
            <person name="Priest M."/>
            <person name="Roberts A."/>
            <person name="Saif S."/>
            <person name="Shea T."/>
            <person name="Sisk P."/>
            <person name="Stolte C."/>
            <person name="Sykes S."/>
            <person name="Wortman J."/>
            <person name="Nusbaum C."/>
            <person name="Birren B."/>
        </authorList>
    </citation>
    <scope>NUCLEOTIDE SEQUENCE [LARGE SCALE GENOMIC DNA]</scope>
    <source>
        <strain evidence="1 2">ATCC 38327</strain>
    </source>
</reference>
<dbReference type="OrthoDB" id="5553611at2759"/>
<evidence type="ECO:0000313" key="2">
    <source>
        <dbReference type="Proteomes" id="UP000054350"/>
    </source>
</evidence>
<dbReference type="InterPro" id="IPR016024">
    <property type="entry name" value="ARM-type_fold"/>
</dbReference>
<protein>
    <recommendedName>
        <fullName evidence="3">DUF3730 domain-containing protein</fullName>
    </recommendedName>
</protein>
<reference evidence="2" key="2">
    <citation type="submission" date="2009-11" db="EMBL/GenBank/DDBJ databases">
        <title>The Genome Sequence of Allomyces macrogynus strain ATCC 38327.</title>
        <authorList>
            <consortium name="The Broad Institute Genome Sequencing Platform"/>
            <person name="Russ C."/>
            <person name="Cuomo C."/>
            <person name="Shea T."/>
            <person name="Young S.K."/>
            <person name="Zeng Q."/>
            <person name="Koehrsen M."/>
            <person name="Haas B."/>
            <person name="Borodovsky M."/>
            <person name="Guigo R."/>
            <person name="Alvarado L."/>
            <person name="Berlin A."/>
            <person name="Borenstein D."/>
            <person name="Chen Z."/>
            <person name="Engels R."/>
            <person name="Freedman E."/>
            <person name="Gellesch M."/>
            <person name="Goldberg J."/>
            <person name="Griggs A."/>
            <person name="Gujja S."/>
            <person name="Heiman D."/>
            <person name="Hepburn T."/>
            <person name="Howarth C."/>
            <person name="Jen D."/>
            <person name="Larson L."/>
            <person name="Lewis B."/>
            <person name="Mehta T."/>
            <person name="Park D."/>
            <person name="Pearson M."/>
            <person name="Roberts A."/>
            <person name="Saif S."/>
            <person name="Shenoy N."/>
            <person name="Sisk P."/>
            <person name="Stolte C."/>
            <person name="Sykes S."/>
            <person name="Walk T."/>
            <person name="White J."/>
            <person name="Yandava C."/>
            <person name="Burger G."/>
            <person name="Gray M.W."/>
            <person name="Holland P.W.H."/>
            <person name="King N."/>
            <person name="Lang F.B.F."/>
            <person name="Roger A.J."/>
            <person name="Ruiz-Trillo I."/>
            <person name="Lander E."/>
            <person name="Nusbaum C."/>
        </authorList>
    </citation>
    <scope>NUCLEOTIDE SEQUENCE [LARGE SCALE GENOMIC DNA]</scope>
    <source>
        <strain evidence="2">ATCC 38327</strain>
    </source>
</reference>
<keyword evidence="2" id="KW-1185">Reference proteome</keyword>
<dbReference type="SUPFAM" id="SSF48371">
    <property type="entry name" value="ARM repeat"/>
    <property type="match status" value="1"/>
</dbReference>
<dbReference type="Proteomes" id="UP000054350">
    <property type="component" value="Unassembled WGS sequence"/>
</dbReference>
<dbReference type="VEuPathDB" id="FungiDB:AMAG_04285"/>
<name>A0A0L0S8I2_ALLM3</name>
<gene>
    <name evidence="1" type="ORF">AMAG_04285</name>
</gene>
<dbReference type="eggNOG" id="ENOG502RUC4">
    <property type="taxonomic scope" value="Eukaryota"/>
</dbReference>